<dbReference type="Pfam" id="PF23598">
    <property type="entry name" value="LRR_14"/>
    <property type="match status" value="1"/>
</dbReference>
<name>A0ABC9E7N6_9POAL</name>
<keyword evidence="7" id="KW-1185">Reference proteome</keyword>
<feature type="region of interest" description="Disordered" evidence="3">
    <location>
        <begin position="499"/>
        <end position="541"/>
    </location>
</feature>
<feature type="domain" description="Disease resistance R13L4/SHOC-2-like LRR" evidence="5">
    <location>
        <begin position="240"/>
        <end position="459"/>
    </location>
</feature>
<evidence type="ECO:0000259" key="5">
    <source>
        <dbReference type="Pfam" id="PF23598"/>
    </source>
</evidence>
<evidence type="ECO:0000313" key="7">
    <source>
        <dbReference type="Proteomes" id="UP001497457"/>
    </source>
</evidence>
<dbReference type="Pfam" id="PF23559">
    <property type="entry name" value="WHD_DRP"/>
    <property type="match status" value="1"/>
</dbReference>
<protein>
    <recommendedName>
        <fullName evidence="8">NB-ARC domain-containing protein</fullName>
    </recommendedName>
</protein>
<feature type="domain" description="Disease resistance protein winged helix" evidence="4">
    <location>
        <begin position="92"/>
        <end position="163"/>
    </location>
</feature>
<proteinExistence type="predicted"/>
<dbReference type="Gene3D" id="1.10.8.430">
    <property type="entry name" value="Helical domain of apoptotic protease-activating factors"/>
    <property type="match status" value="1"/>
</dbReference>
<reference evidence="6" key="1">
    <citation type="submission" date="2024-10" db="EMBL/GenBank/DDBJ databases">
        <authorList>
            <person name="Ryan C."/>
        </authorList>
    </citation>
    <scope>NUCLEOTIDE SEQUENCE [LARGE SCALE GENOMIC DNA]</scope>
</reference>
<dbReference type="InterPro" id="IPR055414">
    <property type="entry name" value="LRR_R13L4/SHOC2-like"/>
</dbReference>
<dbReference type="InterPro" id="IPR036388">
    <property type="entry name" value="WH-like_DNA-bd_sf"/>
</dbReference>
<evidence type="ECO:0000256" key="3">
    <source>
        <dbReference type="SAM" id="MobiDB-lite"/>
    </source>
</evidence>
<dbReference type="Gene3D" id="1.10.10.10">
    <property type="entry name" value="Winged helix-like DNA-binding domain superfamily/Winged helix DNA-binding domain"/>
    <property type="match status" value="1"/>
</dbReference>
<dbReference type="PANTHER" id="PTHR23155">
    <property type="entry name" value="DISEASE RESISTANCE PROTEIN RP"/>
    <property type="match status" value="1"/>
</dbReference>
<evidence type="ECO:0008006" key="8">
    <source>
        <dbReference type="Google" id="ProtNLM"/>
    </source>
</evidence>
<keyword evidence="1" id="KW-0677">Repeat</keyword>
<accession>A0ABC9E7N6</accession>
<dbReference type="InterPro" id="IPR058922">
    <property type="entry name" value="WHD_DRP"/>
</dbReference>
<dbReference type="FunFam" id="1.10.10.10:FF:000322">
    <property type="entry name" value="Probable disease resistance protein At1g63360"/>
    <property type="match status" value="1"/>
</dbReference>
<dbReference type="InterPro" id="IPR032675">
    <property type="entry name" value="LRR_dom_sf"/>
</dbReference>
<evidence type="ECO:0000256" key="1">
    <source>
        <dbReference type="ARBA" id="ARBA00022737"/>
    </source>
</evidence>
<sequence length="541" mass="61240">MGKSRREDMENDETLKTTVKKLVKKCGCLPLAILTIGAMFGTARVSEWEKLFEQLPSELESNPNLEAMRRMVTLSYSHLPSYLKPCFLYVSIFPEDFEIRRRRLVDRWIAEGFVRARVGKTIEDVGESYFDELISRSMIQPSKVNIEGRVKSCGVHDIMRDIVISVSREENFVYSLGHNVPRTVQENFRHVVCHGGNYPTVGMDWSRIRSLTIFVDSEDRDGIIAELHMAFSSRWSESVGVRVPTGFSKLKDLQILEVVDIRRTSTKAIEEFGELCQLRKLRVTINGAAEKKCKAFYKAIQKLSSLRSLSIDAEGRSGTGTLWMGSAFSPPPLLRNLMLYGYIGEMPDWFISNLTQLVKIFLYRSELTEGKTTELLGALPKLMLLCLYRESYVGKELVFREGAFPCLRKLQMIGLEQLRGMRFEKGTSPQMESIEIKHCMLKSGINGIKHTPRLKEISLGPGAKVARLGTLQEEVNGHPNPTKPVLRLREDPRYHDLGEVEGSDVQVQATEPVPDHAQEDSQEITLTSTASETVEPNNEDA</sequence>
<dbReference type="Gene3D" id="3.80.10.10">
    <property type="entry name" value="Ribonuclease Inhibitor"/>
    <property type="match status" value="1"/>
</dbReference>
<feature type="compositionally biased region" description="Polar residues" evidence="3">
    <location>
        <begin position="523"/>
        <end position="541"/>
    </location>
</feature>
<dbReference type="InterPro" id="IPR027417">
    <property type="entry name" value="P-loop_NTPase"/>
</dbReference>
<dbReference type="AlphaFoldDB" id="A0ABC9E7N6"/>
<evidence type="ECO:0000256" key="2">
    <source>
        <dbReference type="ARBA" id="ARBA00022821"/>
    </source>
</evidence>
<dbReference type="GO" id="GO:0042742">
    <property type="term" value="P:defense response to bacterium"/>
    <property type="evidence" value="ECO:0007669"/>
    <property type="project" value="UniProtKB-ARBA"/>
</dbReference>
<evidence type="ECO:0000313" key="6">
    <source>
        <dbReference type="EMBL" id="CAL5052477.1"/>
    </source>
</evidence>
<dbReference type="InterPro" id="IPR044974">
    <property type="entry name" value="Disease_R_plants"/>
</dbReference>
<dbReference type="GO" id="GO:0009626">
    <property type="term" value="P:plant-type hypersensitive response"/>
    <property type="evidence" value="ECO:0007669"/>
    <property type="project" value="UniProtKB-ARBA"/>
</dbReference>
<keyword evidence="2" id="KW-0611">Plant defense</keyword>
<dbReference type="EMBL" id="OZ075146">
    <property type="protein sequence ID" value="CAL5052477.1"/>
    <property type="molecule type" value="Genomic_DNA"/>
</dbReference>
<evidence type="ECO:0000259" key="4">
    <source>
        <dbReference type="Pfam" id="PF23559"/>
    </source>
</evidence>
<gene>
    <name evidence="6" type="ORF">URODEC1_LOCUS92732</name>
</gene>
<dbReference type="SUPFAM" id="SSF52540">
    <property type="entry name" value="P-loop containing nucleoside triphosphate hydrolases"/>
    <property type="match status" value="1"/>
</dbReference>
<dbReference type="InterPro" id="IPR042197">
    <property type="entry name" value="Apaf_helical"/>
</dbReference>
<dbReference type="SUPFAM" id="SSF52058">
    <property type="entry name" value="L domain-like"/>
    <property type="match status" value="1"/>
</dbReference>
<dbReference type="GO" id="GO:0002758">
    <property type="term" value="P:innate immune response-activating signaling pathway"/>
    <property type="evidence" value="ECO:0007669"/>
    <property type="project" value="UniProtKB-ARBA"/>
</dbReference>
<organism evidence="6 7">
    <name type="scientific">Urochloa decumbens</name>
    <dbReference type="NCBI Taxonomy" id="240449"/>
    <lineage>
        <taxon>Eukaryota</taxon>
        <taxon>Viridiplantae</taxon>
        <taxon>Streptophyta</taxon>
        <taxon>Embryophyta</taxon>
        <taxon>Tracheophyta</taxon>
        <taxon>Spermatophyta</taxon>
        <taxon>Magnoliopsida</taxon>
        <taxon>Liliopsida</taxon>
        <taxon>Poales</taxon>
        <taxon>Poaceae</taxon>
        <taxon>PACMAD clade</taxon>
        <taxon>Panicoideae</taxon>
        <taxon>Panicodae</taxon>
        <taxon>Paniceae</taxon>
        <taxon>Melinidinae</taxon>
        <taxon>Urochloa</taxon>
    </lineage>
</organism>
<dbReference type="PANTHER" id="PTHR23155:SF963">
    <property type="entry name" value="OS06G0287000 PROTEIN"/>
    <property type="match status" value="1"/>
</dbReference>
<dbReference type="Proteomes" id="UP001497457">
    <property type="component" value="Chromosome 36b"/>
</dbReference>